<dbReference type="RefSeq" id="XP_011095361.1">
    <property type="nucleotide sequence ID" value="XM_011097059.2"/>
</dbReference>
<dbReference type="GO" id="GO:0043531">
    <property type="term" value="F:ADP binding"/>
    <property type="evidence" value="ECO:0007669"/>
    <property type="project" value="InterPro"/>
</dbReference>
<dbReference type="InterPro" id="IPR041118">
    <property type="entry name" value="Rx_N"/>
</dbReference>
<accession>A0A6I9ULQ8</accession>
<keyword evidence="2" id="KW-0433">Leucine-rich repeat</keyword>
<dbReference type="Pfam" id="PF18052">
    <property type="entry name" value="Rx_N"/>
    <property type="match status" value="1"/>
</dbReference>
<organism evidence="11 12">
    <name type="scientific">Sesamum indicum</name>
    <name type="common">Oriental sesame</name>
    <name type="synonym">Sesamum orientale</name>
    <dbReference type="NCBI Taxonomy" id="4182"/>
    <lineage>
        <taxon>Eukaryota</taxon>
        <taxon>Viridiplantae</taxon>
        <taxon>Streptophyta</taxon>
        <taxon>Embryophyta</taxon>
        <taxon>Tracheophyta</taxon>
        <taxon>Spermatophyta</taxon>
        <taxon>Magnoliopsida</taxon>
        <taxon>eudicotyledons</taxon>
        <taxon>Gunneridae</taxon>
        <taxon>Pentapetalae</taxon>
        <taxon>asterids</taxon>
        <taxon>lamiids</taxon>
        <taxon>Lamiales</taxon>
        <taxon>Pedaliaceae</taxon>
        <taxon>Sesamum</taxon>
    </lineage>
</organism>
<keyword evidence="3" id="KW-0677">Repeat</keyword>
<dbReference type="InterPro" id="IPR042197">
    <property type="entry name" value="Apaf_helical"/>
</dbReference>
<dbReference type="Pfam" id="PF23598">
    <property type="entry name" value="LRR_14"/>
    <property type="match status" value="1"/>
</dbReference>
<dbReference type="AlphaFoldDB" id="A0A6I9ULQ8"/>
<evidence type="ECO:0000256" key="3">
    <source>
        <dbReference type="ARBA" id="ARBA00022737"/>
    </source>
</evidence>
<dbReference type="SUPFAM" id="SSF52058">
    <property type="entry name" value="L domain-like"/>
    <property type="match status" value="1"/>
</dbReference>
<evidence type="ECO:0000256" key="6">
    <source>
        <dbReference type="ARBA" id="ARBA00022840"/>
    </source>
</evidence>
<evidence type="ECO:0000256" key="1">
    <source>
        <dbReference type="ARBA" id="ARBA00008894"/>
    </source>
</evidence>
<dbReference type="FunFam" id="3.40.50.300:FF:001091">
    <property type="entry name" value="Probable disease resistance protein At1g61300"/>
    <property type="match status" value="1"/>
</dbReference>
<dbReference type="InterPro" id="IPR027417">
    <property type="entry name" value="P-loop_NTPase"/>
</dbReference>
<dbReference type="Pfam" id="PF23559">
    <property type="entry name" value="WHD_DRP"/>
    <property type="match status" value="1"/>
</dbReference>
<gene>
    <name evidence="12" type="primary">LOC105174840</name>
</gene>
<proteinExistence type="inferred from homology"/>
<evidence type="ECO:0000313" key="11">
    <source>
        <dbReference type="Proteomes" id="UP000504604"/>
    </source>
</evidence>
<evidence type="ECO:0000256" key="5">
    <source>
        <dbReference type="ARBA" id="ARBA00022821"/>
    </source>
</evidence>
<evidence type="ECO:0000259" key="10">
    <source>
        <dbReference type="Pfam" id="PF23598"/>
    </source>
</evidence>
<sequence>MAEIAVCFLVDQLSAWISKEQQLLGSLRENAESIRDEMGHIRAFLRVADQKQEVDPQLEEWIKQVRDVAYDAEDVMDKFMLWLAGRRRTDGVLGRIKQIYVSVKNLKARHQLVSEMRAIRSRVQSISKGQQRYKDIYGTSESAPARRTWYDSRGDALLLEETEVVGIKKPKKQLVEWLSSTDHTSGLKVISVVGTGGLGKTTLVRKVYDDAAVRLRFSTRVWMTVSNSFKLYELLRTMIRRLTADVNKQPPQGLEAMDADEMKEFVHKFLQNSTYIVVLDDIWNLTAWEAIRYAFPRSGTSGFIIITTRFQSIGCAASTESNGYLYNMQPLPQEESKTLFYRKAFLGGSCPSYLEQIANIVLKRCEGLPLAIVVIGSLLATKNNNIEEWNKFLRNLGDELEGDRLRRMTKLLSLSYYDLPYYLKSCFLYLSIFPEDHNIYMTRLIRLWIAEGFVQPKEAKTMEEVAEDYVKELLDRSLIQVRETPDYNMPVRIHIHDILHRMIISKSKEQSFVTIANGGHTQWPARVRRLAIHGSVDNMADLGSNHHIQSVVVLDNHHRVSNLTLSKLLGSACGLLKVLELRGSLTEKIPDEVFKLYQLRYLGLNTTNVNSIPKSIQNLENLETLDLSDTKVAELPVEILRLRRLRHLLVYNSTIHRGYWPFDEEHNCRAPYRIGCLSSLQTLSHIEATQANETRVVREIGKLTQLKKLGVTKLREEDGEELCISLTKLTVLQSLLIASIDEEEIMDLQYPLSPAPPIRWLELRGRLLKVPEWIPSLQGLTGLHLRWSKINEDPTESLQHLPNLRFLELDLAYEGDRLCFKSAGFKRLKKLLLVRLNGLKWVEIEEGSMPFLQALCVRGCKLVEEVPLGIDHLTHLKCIEFSDMSERFVEKLEKQRDEEGDDWKLAHLPKIEIYSLINEKWQGRRL</sequence>
<dbReference type="GO" id="GO:0098542">
    <property type="term" value="P:defense response to other organism"/>
    <property type="evidence" value="ECO:0007669"/>
    <property type="project" value="TreeGrafter"/>
</dbReference>
<dbReference type="InterPro" id="IPR036388">
    <property type="entry name" value="WH-like_DNA-bd_sf"/>
</dbReference>
<dbReference type="Gene3D" id="1.10.10.10">
    <property type="entry name" value="Winged helix-like DNA-binding domain superfamily/Winged helix DNA-binding domain"/>
    <property type="match status" value="1"/>
</dbReference>
<dbReference type="FunFam" id="1.10.10.10:FF:000322">
    <property type="entry name" value="Probable disease resistance protein At1g63360"/>
    <property type="match status" value="1"/>
</dbReference>
<dbReference type="Pfam" id="PF00931">
    <property type="entry name" value="NB-ARC"/>
    <property type="match status" value="1"/>
</dbReference>
<comment type="similarity">
    <text evidence="1">Belongs to the disease resistance NB-LRR family.</text>
</comment>
<dbReference type="PANTHER" id="PTHR23155">
    <property type="entry name" value="DISEASE RESISTANCE PROTEIN RP"/>
    <property type="match status" value="1"/>
</dbReference>
<evidence type="ECO:0000313" key="12">
    <source>
        <dbReference type="RefSeq" id="XP_011095361.1"/>
    </source>
</evidence>
<evidence type="ECO:0000259" key="9">
    <source>
        <dbReference type="Pfam" id="PF23559"/>
    </source>
</evidence>
<dbReference type="Gene3D" id="1.20.5.4130">
    <property type="match status" value="1"/>
</dbReference>
<dbReference type="PANTHER" id="PTHR23155:SF1205">
    <property type="entry name" value="DISEASE RESISTANCE PROTEIN RPM1"/>
    <property type="match status" value="1"/>
</dbReference>
<dbReference type="OrthoDB" id="690341at2759"/>
<dbReference type="Proteomes" id="UP000504604">
    <property type="component" value="Linkage group LG12"/>
</dbReference>
<evidence type="ECO:0000259" key="8">
    <source>
        <dbReference type="Pfam" id="PF18052"/>
    </source>
</evidence>
<dbReference type="InterPro" id="IPR044974">
    <property type="entry name" value="Disease_R_plants"/>
</dbReference>
<keyword evidence="5" id="KW-0611">Plant defense</keyword>
<dbReference type="GO" id="GO:0051607">
    <property type="term" value="P:defense response to virus"/>
    <property type="evidence" value="ECO:0007669"/>
    <property type="project" value="UniProtKB-ARBA"/>
</dbReference>
<dbReference type="InterPro" id="IPR038005">
    <property type="entry name" value="RX-like_CC"/>
</dbReference>
<reference evidence="12" key="1">
    <citation type="submission" date="2025-08" db="UniProtKB">
        <authorList>
            <consortium name="RefSeq"/>
        </authorList>
    </citation>
    <scope>IDENTIFICATION</scope>
</reference>
<dbReference type="GO" id="GO:0005524">
    <property type="term" value="F:ATP binding"/>
    <property type="evidence" value="ECO:0007669"/>
    <property type="project" value="UniProtKB-KW"/>
</dbReference>
<feature type="domain" description="Disease resistance N-terminal" evidence="8">
    <location>
        <begin position="5"/>
        <end position="88"/>
    </location>
</feature>
<dbReference type="InterPro" id="IPR002182">
    <property type="entry name" value="NB-ARC"/>
</dbReference>
<dbReference type="Gramene" id="SIN_1014462.t">
    <property type="protein sequence ID" value="SIN_1014462.t.cds1"/>
    <property type="gene ID" value="SIN_1014462"/>
</dbReference>
<feature type="domain" description="Disease resistance R13L4/SHOC-2-like LRR" evidence="10">
    <location>
        <begin position="571"/>
        <end position="882"/>
    </location>
</feature>
<dbReference type="GeneID" id="105174840"/>
<dbReference type="InParanoid" id="A0A6I9ULQ8"/>
<feature type="domain" description="Disease resistance protein winged helix" evidence="9">
    <location>
        <begin position="432"/>
        <end position="503"/>
    </location>
</feature>
<evidence type="ECO:0000256" key="2">
    <source>
        <dbReference type="ARBA" id="ARBA00022614"/>
    </source>
</evidence>
<evidence type="ECO:0000259" key="7">
    <source>
        <dbReference type="Pfam" id="PF00931"/>
    </source>
</evidence>
<dbReference type="InterPro" id="IPR055414">
    <property type="entry name" value="LRR_R13L4/SHOC2-like"/>
</dbReference>
<dbReference type="KEGG" id="sind:105174840"/>
<dbReference type="Gene3D" id="3.80.10.10">
    <property type="entry name" value="Ribonuclease Inhibitor"/>
    <property type="match status" value="1"/>
</dbReference>
<dbReference type="SUPFAM" id="SSF52540">
    <property type="entry name" value="P-loop containing nucleoside triphosphate hydrolases"/>
    <property type="match status" value="1"/>
</dbReference>
<dbReference type="PRINTS" id="PR00364">
    <property type="entry name" value="DISEASERSIST"/>
</dbReference>
<dbReference type="Gene3D" id="1.10.8.430">
    <property type="entry name" value="Helical domain of apoptotic protease-activating factors"/>
    <property type="match status" value="1"/>
</dbReference>
<dbReference type="InterPro" id="IPR032675">
    <property type="entry name" value="LRR_dom_sf"/>
</dbReference>
<protein>
    <submittedName>
        <fullName evidence="12">Disease resistance protein RPM1-like</fullName>
    </submittedName>
</protein>
<feature type="domain" description="NB-ARC" evidence="7">
    <location>
        <begin position="168"/>
        <end position="345"/>
    </location>
</feature>
<name>A0A6I9ULQ8_SESIN</name>
<keyword evidence="11" id="KW-1185">Reference proteome</keyword>
<dbReference type="InterPro" id="IPR058922">
    <property type="entry name" value="WHD_DRP"/>
</dbReference>
<keyword evidence="4" id="KW-0547">Nucleotide-binding</keyword>
<keyword evidence="6" id="KW-0067">ATP-binding</keyword>
<dbReference type="Gene3D" id="3.40.50.300">
    <property type="entry name" value="P-loop containing nucleotide triphosphate hydrolases"/>
    <property type="match status" value="1"/>
</dbReference>
<dbReference type="CDD" id="cd14798">
    <property type="entry name" value="RX-CC_like"/>
    <property type="match status" value="1"/>
</dbReference>
<evidence type="ECO:0000256" key="4">
    <source>
        <dbReference type="ARBA" id="ARBA00022741"/>
    </source>
</evidence>